<dbReference type="PANTHER" id="PTHR12756">
    <property type="entry name" value="CYTOSOLIC CARBOXYPEPTIDASE"/>
    <property type="match status" value="1"/>
</dbReference>
<feature type="transmembrane region" description="Helical" evidence="9">
    <location>
        <begin position="1244"/>
        <end position="1268"/>
    </location>
</feature>
<evidence type="ECO:0000313" key="12">
    <source>
        <dbReference type="Proteomes" id="UP000243579"/>
    </source>
</evidence>
<feature type="active site" description="Proton donor/acceptor" evidence="7">
    <location>
        <position position="488"/>
    </location>
</feature>
<dbReference type="Gene3D" id="1.10.287.70">
    <property type="match status" value="2"/>
</dbReference>
<dbReference type="GO" id="GO:0008270">
    <property type="term" value="F:zinc ion binding"/>
    <property type="evidence" value="ECO:0007669"/>
    <property type="project" value="InterPro"/>
</dbReference>
<comment type="caution">
    <text evidence="11">The sequence shown here is derived from an EMBL/GenBank/DDBJ whole genome shotgun (WGS) entry which is preliminary data.</text>
</comment>
<evidence type="ECO:0000256" key="4">
    <source>
        <dbReference type="ARBA" id="ARBA00022692"/>
    </source>
</evidence>
<feature type="region of interest" description="Disordered" evidence="8">
    <location>
        <begin position="927"/>
        <end position="951"/>
    </location>
</feature>
<dbReference type="EMBL" id="JNBR01000072">
    <property type="protein sequence ID" value="OQR99295.1"/>
    <property type="molecule type" value="Genomic_DNA"/>
</dbReference>
<feature type="domain" description="Peptidase M14" evidence="10">
    <location>
        <begin position="240"/>
        <end position="524"/>
    </location>
</feature>
<reference evidence="11 12" key="1">
    <citation type="journal article" date="2014" name="Genome Biol. Evol.">
        <title>The secreted proteins of Achlya hypogyna and Thraustotheca clavata identify the ancestral oomycete secretome and reveal gene acquisitions by horizontal gene transfer.</title>
        <authorList>
            <person name="Misner I."/>
            <person name="Blouin N."/>
            <person name="Leonard G."/>
            <person name="Richards T.A."/>
            <person name="Lane C.E."/>
        </authorList>
    </citation>
    <scope>NUCLEOTIDE SEQUENCE [LARGE SCALE GENOMIC DNA]</scope>
    <source>
        <strain evidence="11 12">ATCC 48635</strain>
    </source>
</reference>
<dbReference type="SUPFAM" id="SSF53187">
    <property type="entry name" value="Zn-dependent exopeptidases"/>
    <property type="match status" value="1"/>
</dbReference>
<dbReference type="InterPro" id="IPR050821">
    <property type="entry name" value="Cytosolic_carboxypeptidase"/>
</dbReference>
<comment type="similarity">
    <text evidence="3 7">Belongs to the peptidase M14 family.</text>
</comment>
<dbReference type="Pfam" id="PF00520">
    <property type="entry name" value="Ion_trans"/>
    <property type="match status" value="2"/>
</dbReference>
<feature type="compositionally biased region" description="Polar residues" evidence="8">
    <location>
        <begin position="927"/>
        <end position="949"/>
    </location>
</feature>
<comment type="cofactor">
    <cofactor evidence="1">
        <name>Zn(2+)</name>
        <dbReference type="ChEBI" id="CHEBI:29105"/>
    </cofactor>
</comment>
<keyword evidence="12" id="KW-1185">Reference proteome</keyword>
<evidence type="ECO:0000256" key="9">
    <source>
        <dbReference type="SAM" id="Phobius"/>
    </source>
</evidence>
<evidence type="ECO:0000256" key="3">
    <source>
        <dbReference type="ARBA" id="ARBA00005988"/>
    </source>
</evidence>
<dbReference type="Gene3D" id="3.40.630.10">
    <property type="entry name" value="Zn peptidases"/>
    <property type="match status" value="1"/>
</dbReference>
<proteinExistence type="inferred from homology"/>
<organism evidence="11 12">
    <name type="scientific">Achlya hypogyna</name>
    <name type="common">Oomycete</name>
    <name type="synonym">Protoachlya hypogyna</name>
    <dbReference type="NCBI Taxonomy" id="1202772"/>
    <lineage>
        <taxon>Eukaryota</taxon>
        <taxon>Sar</taxon>
        <taxon>Stramenopiles</taxon>
        <taxon>Oomycota</taxon>
        <taxon>Saprolegniomycetes</taxon>
        <taxon>Saprolegniales</taxon>
        <taxon>Achlyaceae</taxon>
        <taxon>Achlya</taxon>
    </lineage>
</organism>
<dbReference type="Gene3D" id="1.20.120.350">
    <property type="entry name" value="Voltage-gated potassium channels. Chain C"/>
    <property type="match status" value="2"/>
</dbReference>
<dbReference type="Gene3D" id="2.60.40.3120">
    <property type="match status" value="1"/>
</dbReference>
<dbReference type="GO" id="GO:0005216">
    <property type="term" value="F:monoatomic ion channel activity"/>
    <property type="evidence" value="ECO:0007669"/>
    <property type="project" value="InterPro"/>
</dbReference>
<dbReference type="GO" id="GO:0004181">
    <property type="term" value="F:metallocarboxypeptidase activity"/>
    <property type="evidence" value="ECO:0007669"/>
    <property type="project" value="InterPro"/>
</dbReference>
<feature type="region of interest" description="Disordered" evidence="8">
    <location>
        <begin position="45"/>
        <end position="75"/>
    </location>
</feature>
<protein>
    <submittedName>
        <fullName evidence="11">Metalloprotease family M14B</fullName>
    </submittedName>
</protein>
<evidence type="ECO:0000256" key="5">
    <source>
        <dbReference type="ARBA" id="ARBA00022989"/>
    </source>
</evidence>
<dbReference type="SUPFAM" id="SSF81324">
    <property type="entry name" value="Voltage-gated potassium channels"/>
    <property type="match status" value="2"/>
</dbReference>
<feature type="compositionally biased region" description="Basic residues" evidence="8">
    <location>
        <begin position="610"/>
        <end position="636"/>
    </location>
</feature>
<feature type="region of interest" description="Disordered" evidence="8">
    <location>
        <begin position="579"/>
        <end position="637"/>
    </location>
</feature>
<feature type="transmembrane region" description="Helical" evidence="9">
    <location>
        <begin position="1069"/>
        <end position="1091"/>
    </location>
</feature>
<keyword evidence="5 9" id="KW-1133">Transmembrane helix</keyword>
<dbReference type="PROSITE" id="PS52035">
    <property type="entry name" value="PEPTIDASE_M14"/>
    <property type="match status" value="1"/>
</dbReference>
<evidence type="ECO:0000256" key="2">
    <source>
        <dbReference type="ARBA" id="ARBA00004141"/>
    </source>
</evidence>
<dbReference type="GO" id="GO:0016020">
    <property type="term" value="C:membrane"/>
    <property type="evidence" value="ECO:0007669"/>
    <property type="project" value="UniProtKB-SubCell"/>
</dbReference>
<evidence type="ECO:0000256" key="8">
    <source>
        <dbReference type="SAM" id="MobiDB-lite"/>
    </source>
</evidence>
<dbReference type="STRING" id="1202772.A0A1V9ZMR3"/>
<evidence type="ECO:0000259" key="10">
    <source>
        <dbReference type="PROSITE" id="PS52035"/>
    </source>
</evidence>
<feature type="transmembrane region" description="Helical" evidence="9">
    <location>
        <begin position="1590"/>
        <end position="1611"/>
    </location>
</feature>
<dbReference type="PRINTS" id="PR00169">
    <property type="entry name" value="KCHANNEL"/>
</dbReference>
<dbReference type="Proteomes" id="UP000243579">
    <property type="component" value="Unassembled WGS sequence"/>
</dbReference>
<keyword evidence="6 9" id="KW-0472">Membrane</keyword>
<dbReference type="GO" id="GO:0006508">
    <property type="term" value="P:proteolysis"/>
    <property type="evidence" value="ECO:0007669"/>
    <property type="project" value="UniProtKB-KW"/>
</dbReference>
<feature type="transmembrane region" description="Helical" evidence="9">
    <location>
        <begin position="1711"/>
        <end position="1730"/>
    </location>
</feature>
<dbReference type="InterPro" id="IPR005821">
    <property type="entry name" value="Ion_trans_dom"/>
</dbReference>
<feature type="compositionally biased region" description="Acidic residues" evidence="8">
    <location>
        <begin position="61"/>
        <end position="74"/>
    </location>
</feature>
<keyword evidence="11" id="KW-0482">Metalloprotease</keyword>
<keyword evidence="4 9" id="KW-0812">Transmembrane</keyword>
<sequence>MSAKLRQASPERAIPSPLPLYKLPAEAKVPKTGCPQRPSRLRVVRHLHSSPSEPEPILIQDNDEDNDDGDEGAGDDALAMSVSTTVYSYYEPALVHSEGSSTLVFDSVFESGNLLRADRVRYPNDPTRDEAYHEYELYVHPDINNSAYRQWFYFQVTNMAPDVEYRFALVNLAKSGALYQTGLQPVVYSEAAARDRGEGWVHGGFKVSYVASDRAEGSNTLSFSYTFAAAGDTVYFACIAPYTYTDLQEYLDRLEADPERSLVCRRTDLCQTLAGNSCDLLTITSPTKEGGLPLDARRVIVISARVHPGESNSSFMMKGILDYLTGNSLGALVLRRHFIFKVAPMLNPDGVINGNTRVSLAGWDLNRKWAYPVEKLFPTIYHLKRLITSLQRPQPSGPPRVAIYCDLHGHSIQRNIFTYGCFKTGRRGKAQLKMHAKDDPRVFPMIVAKQSDLFSFAHCNFKVQNSKLNTARVVVHQELGVVNSYTLEASFCGPDFGPKKDTQMSIADLESMGASWCQSLLVYYELGYCVDEAARPAPLPSVVAPQLDDTEGLNAPAISWDLALLNDCESMLDELTKQHDDDDADDVDSDVSDAAQEPIPPNNEPELYRPKKAKTRKTRKKKKMKGKKKPKKRKKLLLQGTNGGIVVPVISIPLPGALTRHDVKDENKLLLDLTAIDTPTSVYSHFKKPGLSRPSSGGSISSSSPKFSLESCVGTLMIRPKLALSSMGAAASNGAAAVAAPVVQNGRKVIRTKLRRKDLFVFQGVAEAPTSKLMEMNADILRDAERFEELEKVDFLETDVEGFQRTASARRKLSEGPTPLPTDKTWASNSMTLVTNEPGRFTDQQFRDLLRAYRENPTPTTIEALAAKYGTDPGVIHNILRHCSVIPFIESHLSLPCRLRFANRNGRCEVGFALYLRLFQSQRHSSSMTARSLSAPRSGQTPSRSQRGRPSTALMYITNRFTDDGGEDEYDENDVIGRASSGRALQRRQKSTMRSYRGWPKWKARVRRFMDEPTSSVAAQLYNYFMIINIMGNFMPWMIETMDGPNHVPGDPGSCTTCQYPHLLRAKTYFLWDLGYTVLFTIEFIVRWVHCKSHFLFWRRPRTILDAAALVPSYLLIYNKYLDHPKSRYQPYLNMLRMGRNVRIALMLRDMPGIRVLAITTQQCIAPLQVTGFFLLTIVMMFATALYYAEPCYDVDTCKFTDVFNAGYFIMVTYVDGSKEDAAVGNDRVATVGYGDQTVDINNILAVLIDINAMLFGTLYLAMPFAIIGVRYQVAWHRHEIQTRNGPRQPSKTNISIRPVPSVTLHSYAHRATRHYLDLCTDFATLCTQINALLLFPPHEVVTGQHRKQHHDLLVDIIDNAKMVMVCFHHNLQDINAFEPKQRIKPAPSRGEKPARMRKHALASVLRAEGYRRARDKILKSVMHLEKQGSTKLVGLELGSWRHRLSLLLEKPQATRTGQALHRIFFVLALSSVLLFYAQTTPEFQSYGPLSPLCQRAFATYCSGADAVTDPGCFALSPEGGLRSPVTALRFDCANPVPAAELNTTTCFGQGPNYSAGNVGCVSLFADARLCKLRQCQPGHVPTFDLTLEWFYFEVFFGVAFTVEIFLRYAVAVDTSAFLRRPDTVIDLVSIFPFYAEALAGAVEGQVPIYAVVPTFPTARSLLPIIKTLRILKITRVRLISCGGVATDRLVQHFKATTVLAQTALLSWRRLLIPLFFLFLSCIATAALFYEIERGTQCFVSVNCTWWNRQLWTTELSAGLPRYKREQIQISQFTIITDMLQSTYYSIVTFTTVGYGDLRVRTPFGKILDILVMIFGSCYTAMPLSLVGGQFYACYELFLLNQSGEEAADGEQGPREDHIPKHLVLSPDEVATLKSCSVLVMILDEMIQNIYKLNDLTPHATFLESAPKEGRHMQRSGTMVSTFNVLKGNGIVRRRASVGQHIARVLPGRRSNVGMYEPSDAARAREYEALRHRVAEASQLMTTIYFQFTSLVEKVAEATHSETYTNC</sequence>
<evidence type="ECO:0000256" key="7">
    <source>
        <dbReference type="PROSITE-ProRule" id="PRU01379"/>
    </source>
</evidence>
<dbReference type="Pfam" id="PF18027">
    <property type="entry name" value="Pepdidase_M14_N"/>
    <property type="match status" value="1"/>
</dbReference>
<feature type="transmembrane region" description="Helical" evidence="9">
    <location>
        <begin position="1170"/>
        <end position="1189"/>
    </location>
</feature>
<comment type="subcellular location">
    <subcellularLocation>
        <location evidence="2">Membrane</location>
        <topology evidence="2">Multi-pass membrane protein</topology>
    </subcellularLocation>
</comment>
<gene>
    <name evidence="11" type="ORF">ACHHYP_07118</name>
</gene>
<keyword evidence="11" id="KW-0378">Hydrolase</keyword>
<evidence type="ECO:0000256" key="6">
    <source>
        <dbReference type="ARBA" id="ARBA00023136"/>
    </source>
</evidence>
<feature type="compositionally biased region" description="Acidic residues" evidence="8">
    <location>
        <begin position="581"/>
        <end position="591"/>
    </location>
</feature>
<feature type="transmembrane region" description="Helical" evidence="9">
    <location>
        <begin position="1460"/>
        <end position="1478"/>
    </location>
</feature>
<dbReference type="InterPro" id="IPR000834">
    <property type="entry name" value="Peptidase_M14"/>
</dbReference>
<dbReference type="InterPro" id="IPR027359">
    <property type="entry name" value="Volt_channel_dom_sf"/>
</dbReference>
<name>A0A1V9ZMR3_ACHHY</name>
<dbReference type="PANTHER" id="PTHR12756:SF45">
    <property type="entry name" value="CYTOSOLIC CARBOXYPEPTIDASE NNA1"/>
    <property type="match status" value="1"/>
</dbReference>
<dbReference type="OrthoDB" id="69996at2759"/>
<evidence type="ECO:0000313" key="11">
    <source>
        <dbReference type="EMBL" id="OQR99295.1"/>
    </source>
</evidence>
<dbReference type="Pfam" id="PF00246">
    <property type="entry name" value="Peptidase_M14"/>
    <property type="match status" value="1"/>
</dbReference>
<accession>A0A1V9ZMR3</accession>
<dbReference type="InterPro" id="IPR040626">
    <property type="entry name" value="Pepdidase_M14_N"/>
</dbReference>
<keyword evidence="11" id="KW-0645">Protease</keyword>
<evidence type="ECO:0000256" key="1">
    <source>
        <dbReference type="ARBA" id="ARBA00001947"/>
    </source>
</evidence>